<feature type="domain" description="Nudix hydrolase" evidence="3">
    <location>
        <begin position="33"/>
        <end position="213"/>
    </location>
</feature>
<reference evidence="4 5" key="1">
    <citation type="journal article" date="2016" name="Mol. Biol. Evol.">
        <title>Comparative Genomics of Early-Diverging Mushroom-Forming Fungi Provides Insights into the Origins of Lignocellulose Decay Capabilities.</title>
        <authorList>
            <person name="Nagy L.G."/>
            <person name="Riley R."/>
            <person name="Tritt A."/>
            <person name="Adam C."/>
            <person name="Daum C."/>
            <person name="Floudas D."/>
            <person name="Sun H."/>
            <person name="Yadav J.S."/>
            <person name="Pangilinan J."/>
            <person name="Larsson K.H."/>
            <person name="Matsuura K."/>
            <person name="Barry K."/>
            <person name="Labutti K."/>
            <person name="Kuo R."/>
            <person name="Ohm R.A."/>
            <person name="Bhattacharya S.S."/>
            <person name="Shirouzu T."/>
            <person name="Yoshinaga Y."/>
            <person name="Martin F.M."/>
            <person name="Grigoriev I.V."/>
            <person name="Hibbett D.S."/>
        </authorList>
    </citation>
    <scope>NUCLEOTIDE SEQUENCE [LARGE SCALE GENOMIC DNA]</scope>
    <source>
        <strain evidence="4 5">HHB9708</strain>
    </source>
</reference>
<dbReference type="GO" id="GO:0010945">
    <property type="term" value="F:coenzyme A diphosphatase activity"/>
    <property type="evidence" value="ECO:0007669"/>
    <property type="project" value="InterPro"/>
</dbReference>
<keyword evidence="5" id="KW-1185">Reference proteome</keyword>
<sequence length="388" mass="43372">MPSESSIITSLSHALQKIRSTPPRIISSPPTQPRRAAVALLLRVVPPADYPITPSPVQQTLPEFFSNDWVNAPDARAEILFLRREKGTIERDDGSRSRGSPEYHVAFPGGRQEEGDEGGQYTAMRQTWEEVGIDLAETDYICVGQLDDREITTSLGKRLLMVLSPFVFLQLSPHSPQPDPSPEITLHWTPLSILSTEQPTWSHVTVDISSRLAPKNSAILRLIIRALIGSMRFPAILLNGDPSQELNEKSNRSNEPPLKLWGLTLGMTLDLIAYMYGTRTPRFTSPDDMLGIGLAPSMTSVFPRFSYPDVNFWIWVFGKRYREVVRGWEASIRAGGSNDRRINWTGTALNTFYAAVRKALVLVLVLRGIGLLVGSALGTWWIFFRSDD</sequence>
<evidence type="ECO:0000259" key="3">
    <source>
        <dbReference type="PROSITE" id="PS51462"/>
    </source>
</evidence>
<accession>A0A164XPT0</accession>
<dbReference type="PANTHER" id="PTHR12992">
    <property type="entry name" value="NUDIX HYDROLASE"/>
    <property type="match status" value="1"/>
</dbReference>
<feature type="region of interest" description="Disordered" evidence="1">
    <location>
        <begin position="89"/>
        <end position="117"/>
    </location>
</feature>
<dbReference type="Gene3D" id="3.90.79.10">
    <property type="entry name" value="Nucleoside Triphosphate Pyrophosphohydrolase"/>
    <property type="match status" value="1"/>
</dbReference>
<protein>
    <recommendedName>
        <fullName evidence="3">Nudix hydrolase domain-containing protein</fullName>
    </recommendedName>
</protein>
<dbReference type="PANTHER" id="PTHR12992:SF44">
    <property type="entry name" value="NUDIX HYDROLASE DOMAIN-CONTAINING PROTEIN"/>
    <property type="match status" value="1"/>
</dbReference>
<name>A0A164XPT0_9AGAM</name>
<dbReference type="SUPFAM" id="SSF55811">
    <property type="entry name" value="Nudix"/>
    <property type="match status" value="1"/>
</dbReference>
<dbReference type="InterPro" id="IPR045121">
    <property type="entry name" value="CoAse"/>
</dbReference>
<keyword evidence="2" id="KW-0812">Transmembrane</keyword>
<proteinExistence type="predicted"/>
<dbReference type="PROSITE" id="PS51462">
    <property type="entry name" value="NUDIX"/>
    <property type="match status" value="1"/>
</dbReference>
<keyword evidence="2" id="KW-1133">Transmembrane helix</keyword>
<dbReference type="STRING" id="1314777.A0A164XPT0"/>
<evidence type="ECO:0000313" key="4">
    <source>
        <dbReference type="EMBL" id="KZS96180.1"/>
    </source>
</evidence>
<gene>
    <name evidence="4" type="ORF">SISNIDRAFT_451882</name>
</gene>
<dbReference type="Proteomes" id="UP000076722">
    <property type="component" value="Unassembled WGS sequence"/>
</dbReference>
<feature type="compositionally biased region" description="Basic and acidic residues" evidence="1">
    <location>
        <begin position="89"/>
        <end position="101"/>
    </location>
</feature>
<organism evidence="4 5">
    <name type="scientific">Sistotremastrum niveocremeum HHB9708</name>
    <dbReference type="NCBI Taxonomy" id="1314777"/>
    <lineage>
        <taxon>Eukaryota</taxon>
        <taxon>Fungi</taxon>
        <taxon>Dikarya</taxon>
        <taxon>Basidiomycota</taxon>
        <taxon>Agaricomycotina</taxon>
        <taxon>Agaricomycetes</taxon>
        <taxon>Sistotremastrales</taxon>
        <taxon>Sistotremastraceae</taxon>
        <taxon>Sertulicium</taxon>
        <taxon>Sertulicium niveocremeum</taxon>
    </lineage>
</organism>
<evidence type="ECO:0000313" key="5">
    <source>
        <dbReference type="Proteomes" id="UP000076722"/>
    </source>
</evidence>
<keyword evidence="2" id="KW-0472">Membrane</keyword>
<dbReference type="Pfam" id="PF00293">
    <property type="entry name" value="NUDIX"/>
    <property type="match status" value="1"/>
</dbReference>
<dbReference type="OrthoDB" id="70823at2759"/>
<dbReference type="EMBL" id="KV419400">
    <property type="protein sequence ID" value="KZS96180.1"/>
    <property type="molecule type" value="Genomic_DNA"/>
</dbReference>
<dbReference type="AlphaFoldDB" id="A0A164XPT0"/>
<evidence type="ECO:0000256" key="1">
    <source>
        <dbReference type="SAM" id="MobiDB-lite"/>
    </source>
</evidence>
<dbReference type="InterPro" id="IPR000086">
    <property type="entry name" value="NUDIX_hydrolase_dom"/>
</dbReference>
<evidence type="ECO:0000256" key="2">
    <source>
        <dbReference type="SAM" id="Phobius"/>
    </source>
</evidence>
<dbReference type="InterPro" id="IPR015797">
    <property type="entry name" value="NUDIX_hydrolase-like_dom_sf"/>
</dbReference>
<feature type="transmembrane region" description="Helical" evidence="2">
    <location>
        <begin position="359"/>
        <end position="383"/>
    </location>
</feature>